<dbReference type="RefSeq" id="WP_379599433.1">
    <property type="nucleotide sequence ID" value="NZ_JBHUDE010000165.1"/>
</dbReference>
<evidence type="ECO:0000313" key="4">
    <source>
        <dbReference type="Proteomes" id="UP001597221"/>
    </source>
</evidence>
<evidence type="ECO:0000259" key="2">
    <source>
        <dbReference type="Pfam" id="PF02719"/>
    </source>
</evidence>
<dbReference type="Pfam" id="PF02719">
    <property type="entry name" value="Polysacc_synt_2"/>
    <property type="match status" value="1"/>
</dbReference>
<dbReference type="Gene3D" id="3.40.50.720">
    <property type="entry name" value="NAD(P)-binding Rossmann-like Domain"/>
    <property type="match status" value="1"/>
</dbReference>
<dbReference type="InterPro" id="IPR051203">
    <property type="entry name" value="Polysaccharide_Synthase-Rel"/>
</dbReference>
<accession>A0ABW4HX56</accession>
<organism evidence="3 4">
    <name type="scientific">Oceanobacillus luteolus</name>
    <dbReference type="NCBI Taxonomy" id="1274358"/>
    <lineage>
        <taxon>Bacteria</taxon>
        <taxon>Bacillati</taxon>
        <taxon>Bacillota</taxon>
        <taxon>Bacilli</taxon>
        <taxon>Bacillales</taxon>
        <taxon>Bacillaceae</taxon>
        <taxon>Oceanobacillus</taxon>
    </lineage>
</organism>
<feature type="domain" description="Polysaccharide biosynthesis protein CapD-like" evidence="2">
    <location>
        <begin position="7"/>
        <end position="280"/>
    </location>
</feature>
<dbReference type="Proteomes" id="UP001597221">
    <property type="component" value="Unassembled WGS sequence"/>
</dbReference>
<name>A0ABW4HX56_9BACI</name>
<dbReference type="SUPFAM" id="SSF51735">
    <property type="entry name" value="NAD(P)-binding Rossmann-fold domains"/>
    <property type="match status" value="1"/>
</dbReference>
<dbReference type="PANTHER" id="PTHR43318:SF2">
    <property type="entry name" value="UDP-N-ACETYLGLUCOSAMINE 4,6-DEHYDRATASE (INVERTING)"/>
    <property type="match status" value="1"/>
</dbReference>
<gene>
    <name evidence="3" type="ORF">ACFSBH_20090</name>
</gene>
<sequence>MFKDAIILVTGGTGSWGHELVKKLLPFEPKEIRIFSRNEFAQVNMKRKYSDNPILKFVIGDVRDFEAVNEAARNVDYIFHLSALKHVPICEDQPLEALKTNVHGTENVIKASLIQNVKKVIDVSTDKAVEPINFYGMTKAIGEKLAIQANQLSNHTRFVCIRGGNVIGTNGSAIPFFKDQIIHHHSVPLTSKEMTRFFLTVSQAIDLLLYASEKAIGGEIFVMKMKACRIIDLIEVLKEHYATKEITIKEIGIRPGEKLHEVLVSEAESRNACKFDENYYVILPDNASEELRERYGKLPKVSFARYQSNDKLMQLYEIEQILMDADFISTKAIFDNDVERKE</sequence>
<evidence type="ECO:0000313" key="3">
    <source>
        <dbReference type="EMBL" id="MFD1609925.1"/>
    </source>
</evidence>
<dbReference type="EMBL" id="JBHUDE010000165">
    <property type="protein sequence ID" value="MFD1609925.1"/>
    <property type="molecule type" value="Genomic_DNA"/>
</dbReference>
<dbReference type="InterPro" id="IPR036291">
    <property type="entry name" value="NAD(P)-bd_dom_sf"/>
</dbReference>
<comment type="similarity">
    <text evidence="1">Belongs to the polysaccharide synthase family.</text>
</comment>
<reference evidence="4" key="1">
    <citation type="journal article" date="2019" name="Int. J. Syst. Evol. Microbiol.">
        <title>The Global Catalogue of Microorganisms (GCM) 10K type strain sequencing project: providing services to taxonomists for standard genome sequencing and annotation.</title>
        <authorList>
            <consortium name="The Broad Institute Genomics Platform"/>
            <consortium name="The Broad Institute Genome Sequencing Center for Infectious Disease"/>
            <person name="Wu L."/>
            <person name="Ma J."/>
        </authorList>
    </citation>
    <scope>NUCLEOTIDE SEQUENCE [LARGE SCALE GENOMIC DNA]</scope>
    <source>
        <strain evidence="4">CGMCC 1.12376</strain>
    </source>
</reference>
<comment type="caution">
    <text evidence="3">The sequence shown here is derived from an EMBL/GenBank/DDBJ whole genome shotgun (WGS) entry which is preliminary data.</text>
</comment>
<dbReference type="CDD" id="cd05237">
    <property type="entry name" value="UDP_invert_4-6DH_SDR_e"/>
    <property type="match status" value="1"/>
</dbReference>
<keyword evidence="4" id="KW-1185">Reference proteome</keyword>
<evidence type="ECO:0000256" key="1">
    <source>
        <dbReference type="ARBA" id="ARBA00007430"/>
    </source>
</evidence>
<proteinExistence type="inferred from homology"/>
<dbReference type="PANTHER" id="PTHR43318">
    <property type="entry name" value="UDP-N-ACETYLGLUCOSAMINE 4,6-DEHYDRATASE"/>
    <property type="match status" value="1"/>
</dbReference>
<protein>
    <submittedName>
        <fullName evidence="3">Polysaccharide biosynthesis protein</fullName>
    </submittedName>
</protein>
<dbReference type="InterPro" id="IPR003869">
    <property type="entry name" value="Polysac_CapD-like"/>
</dbReference>